<accession>A0AAQ2URW2</accession>
<sequence>MINSSAIISHSKVLHLINQVIRLVMMIHLQDLHFLSVTK</sequence>
<name>A0AAQ2URW2_OENOE</name>
<dbReference type="EMBL" id="LR031358">
    <property type="protein sequence ID" value="VDB98377.1"/>
    <property type="molecule type" value="Genomic_DNA"/>
</dbReference>
<reference evidence="1 2" key="1">
    <citation type="submission" date="2018-08" db="EMBL/GenBank/DDBJ databases">
        <authorList>
            <person name="Lorentzen P. G. S. M."/>
        </authorList>
    </citation>
    <scope>NUCLEOTIDE SEQUENCE [LARGE SCALE GENOMIC DNA]</scope>
    <source>
        <strain evidence="1 2">CRBO_1381</strain>
    </source>
</reference>
<dbReference type="Proteomes" id="UP000294726">
    <property type="component" value="Chromosome"/>
</dbReference>
<protein>
    <submittedName>
        <fullName evidence="1">Uncharacterized protein</fullName>
    </submittedName>
</protein>
<evidence type="ECO:0000313" key="2">
    <source>
        <dbReference type="Proteomes" id="UP000294726"/>
    </source>
</evidence>
<gene>
    <name evidence="1" type="ORF">OENI_1142</name>
</gene>
<dbReference type="AlphaFoldDB" id="A0AAQ2URW2"/>
<proteinExistence type="predicted"/>
<organism evidence="1 2">
    <name type="scientific">Oenococcus oeni</name>
    <name type="common">Leuconostoc oenos</name>
    <dbReference type="NCBI Taxonomy" id="1247"/>
    <lineage>
        <taxon>Bacteria</taxon>
        <taxon>Bacillati</taxon>
        <taxon>Bacillota</taxon>
        <taxon>Bacilli</taxon>
        <taxon>Lactobacillales</taxon>
        <taxon>Lactobacillaceae</taxon>
        <taxon>Oenococcus</taxon>
    </lineage>
</organism>
<evidence type="ECO:0000313" key="1">
    <source>
        <dbReference type="EMBL" id="VDB98377.1"/>
    </source>
</evidence>